<evidence type="ECO:0000313" key="1">
    <source>
        <dbReference type="EMBL" id="APB62376.1"/>
    </source>
</evidence>
<reference evidence="1" key="2">
    <citation type="journal article" date="2003" name="Plasmid">
        <title>Bacillus subtilis soil isolates: plasmid replicon analysis and construction of a new theta-replicating vector.</title>
        <authorList>
            <person name="Titok M.A."/>
            <person name="Chapuis J."/>
            <person name="Selezneva Y.V."/>
            <person name="Lagodich A.V."/>
            <person name="Prokulevich V.A."/>
            <person name="Ehrlich S.D."/>
            <person name="Janniere L."/>
        </authorList>
    </citation>
    <scope>NUCLEOTIDE SEQUENCE</scope>
    <source>
        <strain evidence="1">72</strain>
        <plasmid evidence="1">pBS72</plasmid>
    </source>
</reference>
<dbReference type="AlphaFoldDB" id="A0A1J0AKX7"/>
<reference evidence="1" key="3">
    <citation type="journal article" date="2004" name="Mol. Biol. (Mosk.)">
        <title>The replication system of plasmids from Bacillus subtilis environmental isolates.</title>
        <authorList>
            <person name="Lagodich A.V."/>
            <person name="Shtaniuk Iu.V."/>
            <person name="Prozorov A.A."/>
            <person name="Titok M.A."/>
        </authorList>
    </citation>
    <scope>NUCLEOTIDE SEQUENCE</scope>
    <source>
        <strain evidence="1">72</strain>
        <plasmid evidence="1">pBS72</plasmid>
    </source>
</reference>
<organism evidence="1">
    <name type="scientific">Bacillus subtilis</name>
    <dbReference type="NCBI Taxonomy" id="1423"/>
    <lineage>
        <taxon>Bacteria</taxon>
        <taxon>Bacillati</taxon>
        <taxon>Bacillota</taxon>
        <taxon>Bacilli</taxon>
        <taxon>Bacillales</taxon>
        <taxon>Bacillaceae</taxon>
        <taxon>Bacillus</taxon>
    </lineage>
</organism>
<dbReference type="EMBL" id="KX711616">
    <property type="protein sequence ID" value="APB62376.1"/>
    <property type="molecule type" value="Genomic_DNA"/>
</dbReference>
<geneLocation type="plasmid" evidence="1">
    <name>pBS72</name>
</geneLocation>
<keyword evidence="1" id="KW-0614">Plasmid</keyword>
<gene>
    <name evidence="1" type="ORF">pBS72_1070</name>
</gene>
<name>A0A1J0AKX7_BACIU</name>
<reference evidence="1" key="1">
    <citation type="journal article" date="2002" name="Mikrobiologiia">
        <title>Soil strain of Bacillus subtilis harboring a large plasmid that mediates high-frequency conjugal mobilization.</title>
        <authorList>
            <person name="Lotareva O.V."/>
            <person name="Poluektova E.U."/>
            <person name="Titok M.A."/>
            <person name="Prozorov A.A."/>
        </authorList>
    </citation>
    <scope>NUCLEOTIDE SEQUENCE</scope>
    <source>
        <strain evidence="1">72</strain>
        <plasmid evidence="1">pBS72</plasmid>
    </source>
</reference>
<reference evidence="1" key="4">
    <citation type="journal article" date="2006" name="Microbiology">
        <title>The replicative polymerases PolC and DnaE are required for theta replication of the Bacillus subtilis plasmid pBS72.</title>
        <authorList>
            <person name="Titok M."/>
            <person name="Suski C."/>
            <person name="Dalmais B."/>
            <person name="Ehrlich S.D."/>
            <person name="Janniere L."/>
        </authorList>
    </citation>
    <scope>NUCLEOTIDE SEQUENCE</scope>
    <source>
        <strain evidence="1">72</strain>
        <plasmid evidence="1">pBS72</plasmid>
    </source>
</reference>
<proteinExistence type="predicted"/>
<accession>A0A1J0AKX7</accession>
<protein>
    <submittedName>
        <fullName evidence="1">Uncharacterized protein</fullName>
    </submittedName>
</protein>
<sequence>MDSVVKYRDKSMKSVEIEAVIFDGTISSVSDILNTNFVWLDRHPYRNHVYLNIPSTEGAMTAKVGDYIICDEGEIYLCKPHAFEQIYEKSTL</sequence>
<reference evidence="1" key="5">
    <citation type="submission" date="2016-08" db="EMBL/GenBank/DDBJ databases">
        <authorList>
            <person name="Satsunkevich N.E."/>
            <person name="Valentovich L.N."/>
            <person name="Kolomiets E.I."/>
            <person name="Titok M.A."/>
        </authorList>
    </citation>
    <scope>NUCLEOTIDE SEQUENCE</scope>
    <source>
        <strain evidence="1">72</strain>
        <plasmid evidence="1">pBS72</plasmid>
    </source>
</reference>